<name>D7FJ58_ECTSI</name>
<feature type="chain" id="PRO_5003095474" evidence="2">
    <location>
        <begin position="17"/>
        <end position="247"/>
    </location>
</feature>
<organism evidence="3 4">
    <name type="scientific">Ectocarpus siliculosus</name>
    <name type="common">Brown alga</name>
    <name type="synonym">Conferva siliculosa</name>
    <dbReference type="NCBI Taxonomy" id="2880"/>
    <lineage>
        <taxon>Eukaryota</taxon>
        <taxon>Sar</taxon>
        <taxon>Stramenopiles</taxon>
        <taxon>Ochrophyta</taxon>
        <taxon>PX clade</taxon>
        <taxon>Phaeophyceae</taxon>
        <taxon>Ectocarpales</taxon>
        <taxon>Ectocarpaceae</taxon>
        <taxon>Ectocarpus</taxon>
    </lineage>
</organism>
<dbReference type="Proteomes" id="UP000002630">
    <property type="component" value="Linkage Group LG04"/>
</dbReference>
<evidence type="ECO:0000256" key="2">
    <source>
        <dbReference type="SAM" id="SignalP"/>
    </source>
</evidence>
<feature type="compositionally biased region" description="Polar residues" evidence="1">
    <location>
        <begin position="227"/>
        <end position="236"/>
    </location>
</feature>
<gene>
    <name evidence="3" type="ORF">Esi_0127_0045</name>
</gene>
<feature type="compositionally biased region" description="Basic and acidic residues" evidence="1">
    <location>
        <begin position="163"/>
        <end position="210"/>
    </location>
</feature>
<evidence type="ECO:0000313" key="3">
    <source>
        <dbReference type="EMBL" id="CBJ28968.1"/>
    </source>
</evidence>
<reference evidence="3 4" key="1">
    <citation type="journal article" date="2010" name="Nature">
        <title>The Ectocarpus genome and the independent evolution of multicellularity in brown algae.</title>
        <authorList>
            <person name="Cock J.M."/>
            <person name="Sterck L."/>
            <person name="Rouze P."/>
            <person name="Scornet D."/>
            <person name="Allen A.E."/>
            <person name="Amoutzias G."/>
            <person name="Anthouard V."/>
            <person name="Artiguenave F."/>
            <person name="Aury J.M."/>
            <person name="Badger J.H."/>
            <person name="Beszteri B."/>
            <person name="Billiau K."/>
            <person name="Bonnet E."/>
            <person name="Bothwell J.H."/>
            <person name="Bowler C."/>
            <person name="Boyen C."/>
            <person name="Brownlee C."/>
            <person name="Carrano C.J."/>
            <person name="Charrier B."/>
            <person name="Cho G.Y."/>
            <person name="Coelho S.M."/>
            <person name="Collen J."/>
            <person name="Corre E."/>
            <person name="Da Silva C."/>
            <person name="Delage L."/>
            <person name="Delaroque N."/>
            <person name="Dittami S.M."/>
            <person name="Doulbeau S."/>
            <person name="Elias M."/>
            <person name="Farnham G."/>
            <person name="Gachon C.M."/>
            <person name="Gschloessl B."/>
            <person name="Heesch S."/>
            <person name="Jabbari K."/>
            <person name="Jubin C."/>
            <person name="Kawai H."/>
            <person name="Kimura K."/>
            <person name="Kloareg B."/>
            <person name="Kupper F.C."/>
            <person name="Lang D."/>
            <person name="Le Bail A."/>
            <person name="Leblanc C."/>
            <person name="Lerouge P."/>
            <person name="Lohr M."/>
            <person name="Lopez P.J."/>
            <person name="Martens C."/>
            <person name="Maumus F."/>
            <person name="Michel G."/>
            <person name="Miranda-Saavedra D."/>
            <person name="Morales J."/>
            <person name="Moreau H."/>
            <person name="Motomura T."/>
            <person name="Nagasato C."/>
            <person name="Napoli C.A."/>
            <person name="Nelson D.R."/>
            <person name="Nyvall-Collen P."/>
            <person name="Peters A.F."/>
            <person name="Pommier C."/>
            <person name="Potin P."/>
            <person name="Poulain J."/>
            <person name="Quesneville H."/>
            <person name="Read B."/>
            <person name="Rensing S.A."/>
            <person name="Ritter A."/>
            <person name="Rousvoal S."/>
            <person name="Samanta M."/>
            <person name="Samson G."/>
            <person name="Schroeder D.C."/>
            <person name="Segurens B."/>
            <person name="Strittmatter M."/>
            <person name="Tonon T."/>
            <person name="Tregear J.W."/>
            <person name="Valentin K."/>
            <person name="von Dassow P."/>
            <person name="Yamagishi T."/>
            <person name="Van de Peer Y."/>
            <person name="Wincker P."/>
        </authorList>
    </citation>
    <scope>NUCLEOTIDE SEQUENCE [LARGE SCALE GENOMIC DNA]</scope>
    <source>
        <strain evidence="4">Ec32 / CCAP1310/4</strain>
    </source>
</reference>
<evidence type="ECO:0000256" key="1">
    <source>
        <dbReference type="SAM" id="MobiDB-lite"/>
    </source>
</evidence>
<evidence type="ECO:0000313" key="4">
    <source>
        <dbReference type="Proteomes" id="UP000002630"/>
    </source>
</evidence>
<accession>D7FJ58</accession>
<sequence>MVWALLSMSMIGGGWVYCSRKMESTRVLCEPGGCKIEDLRAGETTVLMIPRHKMVRGELVRVKNGEVVDPIKLRRSAQRKLGHSYNVVYLEPDSEDPSRYAAEARREAELARKDAQRAKWAKDREERGLPPIKEPDEQRRQEAKAARGGDFDDEERFPGDAATMREKNRREIRNMEEARGMTAEEHRERGQQAFEEAAKAHKEMQRRDQQMRQMGNNLHDRAKPQPGTDNNNNNKKLSPDDPDNIPP</sequence>
<dbReference type="EMBL" id="FN649729">
    <property type="protein sequence ID" value="CBJ28968.1"/>
    <property type="molecule type" value="Genomic_DNA"/>
</dbReference>
<dbReference type="OrthoDB" id="10485703at2759"/>
<proteinExistence type="predicted"/>
<feature type="signal peptide" evidence="2">
    <location>
        <begin position="1"/>
        <end position="16"/>
    </location>
</feature>
<feature type="compositionally biased region" description="Basic and acidic residues" evidence="1">
    <location>
        <begin position="115"/>
        <end position="150"/>
    </location>
</feature>
<dbReference type="AlphaFoldDB" id="D7FJ58"/>
<keyword evidence="2" id="KW-0732">Signal</keyword>
<dbReference type="InParanoid" id="D7FJ58"/>
<protein>
    <submittedName>
        <fullName evidence="3">Uncharacterized protein</fullName>
    </submittedName>
</protein>
<keyword evidence="4" id="KW-1185">Reference proteome</keyword>
<dbReference type="EMBL" id="FN647916">
    <property type="protein sequence ID" value="CBJ28968.1"/>
    <property type="molecule type" value="Genomic_DNA"/>
</dbReference>
<feature type="region of interest" description="Disordered" evidence="1">
    <location>
        <begin position="115"/>
        <end position="247"/>
    </location>
</feature>